<accession>M5RDL8</accession>
<organism evidence="1 2">
    <name type="scientific">Rhodopirellula maiorica SM1</name>
    <dbReference type="NCBI Taxonomy" id="1265738"/>
    <lineage>
        <taxon>Bacteria</taxon>
        <taxon>Pseudomonadati</taxon>
        <taxon>Planctomycetota</taxon>
        <taxon>Planctomycetia</taxon>
        <taxon>Pirellulales</taxon>
        <taxon>Pirellulaceae</taxon>
        <taxon>Novipirellula</taxon>
    </lineage>
</organism>
<comment type="caution">
    <text evidence="1">The sequence shown here is derived from an EMBL/GenBank/DDBJ whole genome shotgun (WGS) entry which is preliminary data.</text>
</comment>
<dbReference type="EMBL" id="ANOG01000849">
    <property type="protein sequence ID" value="EMI17166.1"/>
    <property type="molecule type" value="Genomic_DNA"/>
</dbReference>
<protein>
    <submittedName>
        <fullName evidence="1">Uncharacterized protein</fullName>
    </submittedName>
</protein>
<dbReference type="AlphaFoldDB" id="M5RDL8"/>
<evidence type="ECO:0000313" key="1">
    <source>
        <dbReference type="EMBL" id="EMI17166.1"/>
    </source>
</evidence>
<dbReference type="Proteomes" id="UP000011991">
    <property type="component" value="Unassembled WGS sequence"/>
</dbReference>
<keyword evidence="2" id="KW-1185">Reference proteome</keyword>
<evidence type="ECO:0000313" key="2">
    <source>
        <dbReference type="Proteomes" id="UP000011991"/>
    </source>
</evidence>
<gene>
    <name evidence="1" type="ORF">RMSM_05911</name>
</gene>
<proteinExistence type="predicted"/>
<sequence>MEDFCDLHENAKYRYQLLESIDDGGQLQSFRELVDHFGITDDWQRFRDDAIEKAVTDFFDTNSIPWTRD</sequence>
<name>M5RDL8_9BACT</name>
<dbReference type="PATRIC" id="fig|1265738.3.peg.5901"/>
<reference evidence="1 2" key="1">
    <citation type="journal article" date="2013" name="Mar. Genomics">
        <title>Expression of sulfatases in Rhodopirellula baltica and the diversity of sulfatases in the genus Rhodopirellula.</title>
        <authorList>
            <person name="Wegner C.E."/>
            <person name="Richter-Heitmann T."/>
            <person name="Klindworth A."/>
            <person name="Klockow C."/>
            <person name="Richter M."/>
            <person name="Achstetter T."/>
            <person name="Glockner F.O."/>
            <person name="Harder J."/>
        </authorList>
    </citation>
    <scope>NUCLEOTIDE SEQUENCE [LARGE SCALE GENOMIC DNA]</scope>
    <source>
        <strain evidence="1 2">SM1</strain>
    </source>
</reference>